<dbReference type="Pfam" id="PF05305">
    <property type="entry name" value="DUF732"/>
    <property type="match status" value="1"/>
</dbReference>
<feature type="domain" description="DUF732" evidence="2">
    <location>
        <begin position="50"/>
        <end position="107"/>
    </location>
</feature>
<organism evidence="3 4">
    <name type="scientific">Tsukamurella paurometabola</name>
    <name type="common">Corynebacterium paurometabolum</name>
    <dbReference type="NCBI Taxonomy" id="2061"/>
    <lineage>
        <taxon>Bacteria</taxon>
        <taxon>Bacillati</taxon>
        <taxon>Actinomycetota</taxon>
        <taxon>Actinomycetes</taxon>
        <taxon>Mycobacteriales</taxon>
        <taxon>Tsukamurellaceae</taxon>
        <taxon>Tsukamurella</taxon>
    </lineage>
</organism>
<accession>A0ABS5NA39</accession>
<sequence length="122" mass="13783">MPKLRSTLAAGIAALGIAALVQAPAHADGRLDEGRFLVATHNTHDFTRPHGYNTTDAQMLRFGYAACAQLDRHPTDPVAATQALYRQRTYPEWERQQVVFYAAQYLCNRHWDLYKSEPKPRG</sequence>
<evidence type="ECO:0000313" key="4">
    <source>
        <dbReference type="Proteomes" id="UP000676853"/>
    </source>
</evidence>
<keyword evidence="4" id="KW-1185">Reference proteome</keyword>
<reference evidence="3 4" key="1">
    <citation type="submission" date="2021-04" db="EMBL/GenBank/DDBJ databases">
        <title>Whole genome sequence analysis of a thiophenic sulfur metabolizing bacteria.</title>
        <authorList>
            <person name="Akhtar N."/>
            <person name="Akram J."/>
            <person name="Aslam A."/>
        </authorList>
    </citation>
    <scope>NUCLEOTIDE SEQUENCE [LARGE SCALE GENOMIC DNA]</scope>
    <source>
        <strain evidence="3 4">3OW</strain>
    </source>
</reference>
<keyword evidence="1" id="KW-0732">Signal</keyword>
<evidence type="ECO:0000256" key="1">
    <source>
        <dbReference type="SAM" id="SignalP"/>
    </source>
</evidence>
<dbReference type="InterPro" id="IPR007969">
    <property type="entry name" value="DUF732"/>
</dbReference>
<dbReference type="RefSeq" id="WP_212553389.1">
    <property type="nucleotide sequence ID" value="NZ_JAGXOE010000012.1"/>
</dbReference>
<evidence type="ECO:0000313" key="3">
    <source>
        <dbReference type="EMBL" id="MBS4101109.1"/>
    </source>
</evidence>
<dbReference type="EMBL" id="JAGXOE010000012">
    <property type="protein sequence ID" value="MBS4101109.1"/>
    <property type="molecule type" value="Genomic_DNA"/>
</dbReference>
<gene>
    <name evidence="3" type="ORF">KFZ73_07640</name>
</gene>
<feature type="chain" id="PRO_5045678465" evidence="1">
    <location>
        <begin position="28"/>
        <end position="122"/>
    </location>
</feature>
<proteinExistence type="predicted"/>
<evidence type="ECO:0000259" key="2">
    <source>
        <dbReference type="Pfam" id="PF05305"/>
    </source>
</evidence>
<comment type="caution">
    <text evidence="3">The sequence shown here is derived from an EMBL/GenBank/DDBJ whole genome shotgun (WGS) entry which is preliminary data.</text>
</comment>
<dbReference type="Proteomes" id="UP000676853">
    <property type="component" value="Unassembled WGS sequence"/>
</dbReference>
<protein>
    <submittedName>
        <fullName evidence="3">DUF732 domain-containing protein</fullName>
    </submittedName>
</protein>
<feature type="signal peptide" evidence="1">
    <location>
        <begin position="1"/>
        <end position="27"/>
    </location>
</feature>
<name>A0ABS5NA39_TSUPA</name>